<sequence>MAQQDVHSTGNNILLPIFLFRDRSEVGEPQLSSRSPHCVETQAHQLPRHPEDNTDETLIL</sequence>
<accession>E9CXL0</accession>
<reference evidence="3" key="2">
    <citation type="submission" date="2010-03" db="EMBL/GenBank/DDBJ databases">
        <title>The genome sequence of Coccidioides posadasii strain Silveira.</title>
        <authorList>
            <consortium name="The Broad Institute Genome Sequencing Center for Infectious Disease"/>
            <person name="Neafsey D."/>
            <person name="Orbach M."/>
            <person name="Henn M.R."/>
            <person name="Cole G.T."/>
            <person name="Galgiani J."/>
            <person name="Gardner M.J."/>
            <person name="Kirkland T.N."/>
            <person name="Taylor J.W."/>
            <person name="Young S.K."/>
            <person name="Zeng Q."/>
            <person name="Koehrsen M."/>
            <person name="Alvarado L."/>
            <person name="Berlin A."/>
            <person name="Borenstein D."/>
            <person name="Chapman S.B."/>
            <person name="Chen Z."/>
            <person name="Engels R."/>
            <person name="Freedman E."/>
            <person name="Gellesch M."/>
            <person name="Goldberg J."/>
            <person name="Griggs A."/>
            <person name="Gujja S."/>
            <person name="Heilman E."/>
            <person name="Heiman D."/>
            <person name="Howarth C."/>
            <person name="Jen D."/>
            <person name="Larson L."/>
            <person name="Mehta T."/>
            <person name="Neiman D."/>
            <person name="Park D."/>
            <person name="Pearson M."/>
            <person name="Richards J."/>
            <person name="Roberts A."/>
            <person name="Saif S."/>
            <person name="Shea T."/>
            <person name="Shenoy N."/>
            <person name="Sisk P."/>
            <person name="Stolte C."/>
            <person name="Sykes S."/>
            <person name="Walk T."/>
            <person name="White J."/>
            <person name="Yandava C."/>
            <person name="Haas B."/>
            <person name="Nusbaum C."/>
            <person name="Birren B."/>
        </authorList>
    </citation>
    <scope>NUCLEOTIDE SEQUENCE [LARGE SCALE GENOMIC DNA]</scope>
    <source>
        <strain evidence="3">RMSCC 757 / Silveira</strain>
    </source>
</reference>
<dbReference type="EMBL" id="GL636488">
    <property type="protein sequence ID" value="EFW20687.1"/>
    <property type="molecule type" value="Genomic_DNA"/>
</dbReference>
<dbReference type="VEuPathDB" id="FungiDB:CPSG_02530"/>
<dbReference type="AlphaFoldDB" id="E9CXL0"/>
<reference evidence="3" key="1">
    <citation type="journal article" date="2010" name="Genome Res.">
        <title>Population genomic sequencing of Coccidioides fungi reveals recent hybridization and transposon control.</title>
        <authorList>
            <person name="Neafsey D.E."/>
            <person name="Barker B.M."/>
            <person name="Sharpton T.J."/>
            <person name="Stajich J.E."/>
            <person name="Park D.J."/>
            <person name="Whiston E."/>
            <person name="Hung C.-Y."/>
            <person name="McMahan C."/>
            <person name="White J."/>
            <person name="Sykes S."/>
            <person name="Heiman D."/>
            <person name="Young S."/>
            <person name="Zeng Q."/>
            <person name="Abouelleil A."/>
            <person name="Aftuck L."/>
            <person name="Bessette D."/>
            <person name="Brown A."/>
            <person name="FitzGerald M."/>
            <person name="Lui A."/>
            <person name="Macdonald J.P."/>
            <person name="Priest M."/>
            <person name="Orbach M.J."/>
            <person name="Galgiani J.N."/>
            <person name="Kirkland T.N."/>
            <person name="Cole G.T."/>
            <person name="Birren B.W."/>
            <person name="Henn M.R."/>
            <person name="Taylor J.W."/>
            <person name="Rounsley S.D."/>
        </authorList>
    </citation>
    <scope>NUCLEOTIDE SEQUENCE [LARGE SCALE GENOMIC DNA]</scope>
    <source>
        <strain evidence="3">RMSCC 757 / Silveira</strain>
    </source>
</reference>
<name>E9CXL0_COCPS</name>
<organism evidence="3">
    <name type="scientific">Coccidioides posadasii (strain RMSCC 757 / Silveira)</name>
    <name type="common">Valley fever fungus</name>
    <dbReference type="NCBI Taxonomy" id="443226"/>
    <lineage>
        <taxon>Eukaryota</taxon>
        <taxon>Fungi</taxon>
        <taxon>Dikarya</taxon>
        <taxon>Ascomycota</taxon>
        <taxon>Pezizomycotina</taxon>
        <taxon>Eurotiomycetes</taxon>
        <taxon>Eurotiomycetidae</taxon>
        <taxon>Onygenales</taxon>
        <taxon>Onygenaceae</taxon>
        <taxon>Coccidioides</taxon>
    </lineage>
</organism>
<evidence type="ECO:0000313" key="3">
    <source>
        <dbReference type="Proteomes" id="UP000002497"/>
    </source>
</evidence>
<dbReference type="HOGENOM" id="CLU_2941569_0_0_1"/>
<feature type="region of interest" description="Disordered" evidence="1">
    <location>
        <begin position="26"/>
        <end position="60"/>
    </location>
</feature>
<evidence type="ECO:0000256" key="1">
    <source>
        <dbReference type="SAM" id="MobiDB-lite"/>
    </source>
</evidence>
<dbReference type="Proteomes" id="UP000002497">
    <property type="component" value="Unassembled WGS sequence"/>
</dbReference>
<keyword evidence="3" id="KW-1185">Reference proteome</keyword>
<protein>
    <submittedName>
        <fullName evidence="2">Predicted protein</fullName>
    </submittedName>
</protein>
<gene>
    <name evidence="2" type="ORF">CPSG_02530</name>
</gene>
<proteinExistence type="predicted"/>
<evidence type="ECO:0000313" key="2">
    <source>
        <dbReference type="EMBL" id="EFW20687.1"/>
    </source>
</evidence>